<evidence type="ECO:0000256" key="2">
    <source>
        <dbReference type="ARBA" id="ARBA00022692"/>
    </source>
</evidence>
<feature type="transmembrane region" description="Helical" evidence="5">
    <location>
        <begin position="225"/>
        <end position="243"/>
    </location>
</feature>
<dbReference type="RefSeq" id="WP_083344423.1">
    <property type="nucleotide sequence ID" value="NZ_LT629690.1"/>
</dbReference>
<keyword evidence="2 5" id="KW-0812">Transmembrane</keyword>
<dbReference type="PIRSF" id="PIRSF006648">
    <property type="entry name" value="DrrB"/>
    <property type="match status" value="1"/>
</dbReference>
<keyword evidence="5" id="KW-1003">Cell membrane</keyword>
<feature type="domain" description="ABC transmembrane type-2" evidence="6">
    <location>
        <begin position="20"/>
        <end position="246"/>
    </location>
</feature>
<dbReference type="InterPro" id="IPR013525">
    <property type="entry name" value="ABC2_TM"/>
</dbReference>
<dbReference type="EMBL" id="LT629690">
    <property type="protein sequence ID" value="SDF06841.1"/>
    <property type="molecule type" value="Genomic_DNA"/>
</dbReference>
<dbReference type="PANTHER" id="PTHR43229:SF2">
    <property type="entry name" value="NODULATION PROTEIN J"/>
    <property type="match status" value="1"/>
</dbReference>
<comment type="subcellular location">
    <subcellularLocation>
        <location evidence="5">Cell membrane</location>
        <topology evidence="5">Multi-pass membrane protein</topology>
    </subcellularLocation>
    <subcellularLocation>
        <location evidence="1">Membrane</location>
        <topology evidence="1">Multi-pass membrane protein</topology>
    </subcellularLocation>
</comment>
<feature type="transmembrane region" description="Helical" evidence="5">
    <location>
        <begin position="52"/>
        <end position="78"/>
    </location>
</feature>
<dbReference type="AlphaFoldDB" id="A0A1G7I281"/>
<keyword evidence="3 5" id="KW-1133">Transmembrane helix</keyword>
<accession>A0A1G7I281</accession>
<dbReference type="GO" id="GO:0140359">
    <property type="term" value="F:ABC-type transporter activity"/>
    <property type="evidence" value="ECO:0007669"/>
    <property type="project" value="InterPro"/>
</dbReference>
<dbReference type="OrthoDB" id="9788252at2"/>
<dbReference type="GO" id="GO:0043190">
    <property type="term" value="C:ATP-binding cassette (ABC) transporter complex"/>
    <property type="evidence" value="ECO:0007669"/>
    <property type="project" value="InterPro"/>
</dbReference>
<dbReference type="PRINTS" id="PR00164">
    <property type="entry name" value="ABC2TRNSPORT"/>
</dbReference>
<dbReference type="InterPro" id="IPR047817">
    <property type="entry name" value="ABC2_TM_bact-type"/>
</dbReference>
<evidence type="ECO:0000259" key="6">
    <source>
        <dbReference type="PROSITE" id="PS51012"/>
    </source>
</evidence>
<organism evidence="7 8">
    <name type="scientific">Terriglobus roseus</name>
    <dbReference type="NCBI Taxonomy" id="392734"/>
    <lineage>
        <taxon>Bacteria</taxon>
        <taxon>Pseudomonadati</taxon>
        <taxon>Acidobacteriota</taxon>
        <taxon>Terriglobia</taxon>
        <taxon>Terriglobales</taxon>
        <taxon>Acidobacteriaceae</taxon>
        <taxon>Terriglobus</taxon>
    </lineage>
</organism>
<keyword evidence="5" id="KW-0813">Transport</keyword>
<dbReference type="PROSITE" id="PS51012">
    <property type="entry name" value="ABC_TM2"/>
    <property type="match status" value="1"/>
</dbReference>
<dbReference type="PANTHER" id="PTHR43229">
    <property type="entry name" value="NODULATION PROTEIN J"/>
    <property type="match status" value="1"/>
</dbReference>
<feature type="transmembrane region" description="Helical" evidence="5">
    <location>
        <begin position="104"/>
        <end position="126"/>
    </location>
</feature>
<feature type="transmembrane region" description="Helical" evidence="5">
    <location>
        <begin position="132"/>
        <end position="155"/>
    </location>
</feature>
<dbReference type="InterPro" id="IPR000412">
    <property type="entry name" value="ABC_2_transport"/>
</dbReference>
<evidence type="ECO:0000313" key="8">
    <source>
        <dbReference type="Proteomes" id="UP000182427"/>
    </source>
</evidence>
<comment type="similarity">
    <text evidence="5">Belongs to the ABC-2 integral membrane protein family.</text>
</comment>
<name>A0A1G7I281_9BACT</name>
<dbReference type="InterPro" id="IPR051784">
    <property type="entry name" value="Nod_factor_ABC_transporter"/>
</dbReference>
<keyword evidence="4 5" id="KW-0472">Membrane</keyword>
<feature type="transmembrane region" description="Helical" evidence="5">
    <location>
        <begin position="167"/>
        <end position="187"/>
    </location>
</feature>
<proteinExistence type="inferred from homology"/>
<sequence>MGAIYILWLRELKRYIRSRVQVIVSLAQPCLYLFAFGAGFSPVFRQAGLGSYLQFIAPGIIGMTILFSSVFNGIAMLWDRQFGFLKETLVAPVSRLQIMTGRTLGGATVAMIQGTLVLLICLLFGFRPEHWLSLPYAFVFVFLVAMLFSALGTAIGSVIKDMQGFQLVMNFLVMPIYFLSGALYPLANLGPVMKVITHLDPLTYGVDGLRGALINHWQFSPALDAGILAAITCGFLVLGAYLFSKIEV</sequence>
<evidence type="ECO:0000256" key="3">
    <source>
        <dbReference type="ARBA" id="ARBA00022989"/>
    </source>
</evidence>
<dbReference type="Proteomes" id="UP000182427">
    <property type="component" value="Chromosome I"/>
</dbReference>
<evidence type="ECO:0000256" key="4">
    <source>
        <dbReference type="ARBA" id="ARBA00023136"/>
    </source>
</evidence>
<evidence type="ECO:0000256" key="5">
    <source>
        <dbReference type="RuleBase" id="RU361157"/>
    </source>
</evidence>
<gene>
    <name evidence="7" type="ORF">SAMN05444167_1298</name>
</gene>
<dbReference type="Pfam" id="PF01061">
    <property type="entry name" value="ABC2_membrane"/>
    <property type="match status" value="1"/>
</dbReference>
<evidence type="ECO:0000313" key="7">
    <source>
        <dbReference type="EMBL" id="SDF06841.1"/>
    </source>
</evidence>
<protein>
    <recommendedName>
        <fullName evidence="5">Transport permease protein</fullName>
    </recommendedName>
</protein>
<feature type="transmembrane region" description="Helical" evidence="5">
    <location>
        <begin position="20"/>
        <end position="40"/>
    </location>
</feature>
<reference evidence="7 8" key="1">
    <citation type="submission" date="2016-10" db="EMBL/GenBank/DDBJ databases">
        <authorList>
            <person name="de Groot N.N."/>
        </authorList>
    </citation>
    <scope>NUCLEOTIDE SEQUENCE [LARGE SCALE GENOMIC DNA]</scope>
    <source>
        <strain evidence="7 8">GAS232</strain>
    </source>
</reference>
<keyword evidence="8" id="KW-1185">Reference proteome</keyword>
<evidence type="ECO:0000256" key="1">
    <source>
        <dbReference type="ARBA" id="ARBA00004141"/>
    </source>
</evidence>